<dbReference type="AlphaFoldDB" id="A0A2P5BS52"/>
<comment type="caution">
    <text evidence="1">The sequence shown here is derived from an EMBL/GenBank/DDBJ whole genome shotgun (WGS) entry which is preliminary data.</text>
</comment>
<sequence>MAKVYEFGVGGGPAEPTNPIECFGKYCKCLSLVENNETRVGEMELEAQIRLFLDKRRAESATSGCD</sequence>
<organism evidence="1 2">
    <name type="scientific">Trema orientale</name>
    <name type="common">Charcoal tree</name>
    <name type="synonym">Celtis orientalis</name>
    <dbReference type="NCBI Taxonomy" id="63057"/>
    <lineage>
        <taxon>Eukaryota</taxon>
        <taxon>Viridiplantae</taxon>
        <taxon>Streptophyta</taxon>
        <taxon>Embryophyta</taxon>
        <taxon>Tracheophyta</taxon>
        <taxon>Spermatophyta</taxon>
        <taxon>Magnoliopsida</taxon>
        <taxon>eudicotyledons</taxon>
        <taxon>Gunneridae</taxon>
        <taxon>Pentapetalae</taxon>
        <taxon>rosids</taxon>
        <taxon>fabids</taxon>
        <taxon>Rosales</taxon>
        <taxon>Cannabaceae</taxon>
        <taxon>Trema</taxon>
    </lineage>
</organism>
<evidence type="ECO:0000313" key="1">
    <source>
        <dbReference type="EMBL" id="PON51618.1"/>
    </source>
</evidence>
<dbReference type="EMBL" id="JXTC01000470">
    <property type="protein sequence ID" value="PON51618.1"/>
    <property type="molecule type" value="Genomic_DNA"/>
</dbReference>
<reference evidence="2" key="1">
    <citation type="submission" date="2016-06" db="EMBL/GenBank/DDBJ databases">
        <title>Parallel loss of symbiosis genes in relatives of nitrogen-fixing non-legume Parasponia.</title>
        <authorList>
            <person name="Van Velzen R."/>
            <person name="Holmer R."/>
            <person name="Bu F."/>
            <person name="Rutten L."/>
            <person name="Van Zeijl A."/>
            <person name="Liu W."/>
            <person name="Santuari L."/>
            <person name="Cao Q."/>
            <person name="Sharma T."/>
            <person name="Shen D."/>
            <person name="Roswanjaya Y."/>
            <person name="Wardhani T."/>
            <person name="Kalhor M.S."/>
            <person name="Jansen J."/>
            <person name="Van den Hoogen J."/>
            <person name="Gungor B."/>
            <person name="Hartog M."/>
            <person name="Hontelez J."/>
            <person name="Verver J."/>
            <person name="Yang W.-C."/>
            <person name="Schijlen E."/>
            <person name="Repin R."/>
            <person name="Schilthuizen M."/>
            <person name="Schranz E."/>
            <person name="Heidstra R."/>
            <person name="Miyata K."/>
            <person name="Fedorova E."/>
            <person name="Kohlen W."/>
            <person name="Bisseling T."/>
            <person name="Smit S."/>
            <person name="Geurts R."/>
        </authorList>
    </citation>
    <scope>NUCLEOTIDE SEQUENCE [LARGE SCALE GENOMIC DNA]</scope>
    <source>
        <strain evidence="2">cv. RG33-2</strain>
    </source>
</reference>
<evidence type="ECO:0000313" key="2">
    <source>
        <dbReference type="Proteomes" id="UP000237000"/>
    </source>
</evidence>
<gene>
    <name evidence="1" type="ORF">TorRG33x02_310820</name>
</gene>
<name>A0A2P5BS52_TREOI</name>
<dbReference type="Proteomes" id="UP000237000">
    <property type="component" value="Unassembled WGS sequence"/>
</dbReference>
<protein>
    <submittedName>
        <fullName evidence="1">Uncharacterized protein</fullName>
    </submittedName>
</protein>
<dbReference type="InParanoid" id="A0A2P5BS52"/>
<proteinExistence type="predicted"/>
<accession>A0A2P5BS52</accession>
<keyword evidence="2" id="KW-1185">Reference proteome</keyword>